<dbReference type="PANTHER" id="PTHR31288">
    <property type="entry name" value="O-FUCOSYLTRANSFERASE FAMILY PROTEIN"/>
    <property type="match status" value="1"/>
</dbReference>
<dbReference type="InterPro" id="IPR024709">
    <property type="entry name" value="FucosylTrfase_pln"/>
</dbReference>
<dbReference type="GO" id="GO:0016757">
    <property type="term" value="F:glycosyltransferase activity"/>
    <property type="evidence" value="ECO:0007669"/>
    <property type="project" value="UniProtKB-KW"/>
</dbReference>
<evidence type="ECO:0000256" key="2">
    <source>
        <dbReference type="ARBA" id="ARBA00022676"/>
    </source>
</evidence>
<reference evidence="8" key="1">
    <citation type="submission" date="2020-03" db="EMBL/GenBank/DDBJ databases">
        <title>A high-quality chromosome-level genome assembly of a woody plant with both climbing and erect habits, Rhamnella rubrinervis.</title>
        <authorList>
            <person name="Lu Z."/>
            <person name="Yang Y."/>
            <person name="Zhu X."/>
            <person name="Sun Y."/>
        </authorList>
    </citation>
    <scope>NUCLEOTIDE SEQUENCE</scope>
    <source>
        <strain evidence="8">BYM</strain>
        <tissue evidence="8">Leaf</tissue>
    </source>
</reference>
<comment type="caution">
    <text evidence="8">The sequence shown here is derived from an EMBL/GenBank/DDBJ whole genome shotgun (WGS) entry which is preliminary data.</text>
</comment>
<dbReference type="OrthoDB" id="10347665at2759"/>
<keyword evidence="9" id="KW-1185">Reference proteome</keyword>
<gene>
    <name evidence="8" type="ORF">FNV43_RR03145</name>
</gene>
<keyword evidence="3" id="KW-0808">Transferase</keyword>
<name>A0A8K0HHG1_9ROSA</name>
<dbReference type="EMBL" id="VOIH02000002">
    <property type="protein sequence ID" value="KAF3452712.1"/>
    <property type="molecule type" value="Genomic_DNA"/>
</dbReference>
<evidence type="ECO:0000313" key="9">
    <source>
        <dbReference type="Proteomes" id="UP000796880"/>
    </source>
</evidence>
<dbReference type="Gene3D" id="3.40.50.11350">
    <property type="match status" value="1"/>
</dbReference>
<dbReference type="Pfam" id="PF10250">
    <property type="entry name" value="O-FucT"/>
    <property type="match status" value="1"/>
</dbReference>
<accession>A0A8K0HHG1</accession>
<comment type="similarity">
    <text evidence="1">Belongs to the glycosyltransferase GT106 family.</text>
</comment>
<evidence type="ECO:0000256" key="7">
    <source>
        <dbReference type="SAM" id="SignalP"/>
    </source>
</evidence>
<keyword evidence="7" id="KW-0732">Signal</keyword>
<evidence type="ECO:0000313" key="8">
    <source>
        <dbReference type="EMBL" id="KAF3452712.1"/>
    </source>
</evidence>
<evidence type="ECO:0000256" key="6">
    <source>
        <dbReference type="ARBA" id="ARBA00030350"/>
    </source>
</evidence>
<proteinExistence type="inferred from homology"/>
<feature type="signal peptide" evidence="7">
    <location>
        <begin position="1"/>
        <end position="25"/>
    </location>
</feature>
<organism evidence="8 9">
    <name type="scientific">Rhamnella rubrinervis</name>
    <dbReference type="NCBI Taxonomy" id="2594499"/>
    <lineage>
        <taxon>Eukaryota</taxon>
        <taxon>Viridiplantae</taxon>
        <taxon>Streptophyta</taxon>
        <taxon>Embryophyta</taxon>
        <taxon>Tracheophyta</taxon>
        <taxon>Spermatophyta</taxon>
        <taxon>Magnoliopsida</taxon>
        <taxon>eudicotyledons</taxon>
        <taxon>Gunneridae</taxon>
        <taxon>Pentapetalae</taxon>
        <taxon>rosids</taxon>
        <taxon>fabids</taxon>
        <taxon>Rosales</taxon>
        <taxon>Rhamnaceae</taxon>
        <taxon>rhamnoid group</taxon>
        <taxon>Rhamneae</taxon>
        <taxon>Rhamnella</taxon>
    </lineage>
</organism>
<keyword evidence="4" id="KW-0294">Fucose metabolism</keyword>
<sequence>MDLRQMLAALLTFSMFLMLANMVKRDHFDSLQVNIPMTSSMQYDDMKVTERSLAGFPSVGKSPWKEDDAALKPCWNKPAISIGEQSKGFITFSLKGGPECHVWQIADAVAVARFLGATLVLPDIIVMGSKPRVRRYFSDIYDVEIFLISLDDVVRVTRNLPTEVHTGKLIRIPSRVSENYIEAHIAPLFRKQGGLRLEIYCPTAEMRSLEKGRHLDSYACLAMFKTLQLQPKLQQVVDFVVGQLRTFSQKTKRKFIAVDLQKGCQGIEEGARKLCFRTEEVGKFLKKIGFNGGTTIYLTQPKWSNSSDALREFFPNTYTKNPLLLILHVGHLKLLLNISKLQQESLLPADKKTKFLNSKSSDIENIIDFYICSQSDVFVPATSGLFYTSVAGMRIASDRTQILVPSLIMISNISHPI</sequence>
<evidence type="ECO:0000256" key="3">
    <source>
        <dbReference type="ARBA" id="ARBA00022679"/>
    </source>
</evidence>
<dbReference type="InterPro" id="IPR019378">
    <property type="entry name" value="GDP-Fuc_O-FucTrfase"/>
</dbReference>
<evidence type="ECO:0000256" key="1">
    <source>
        <dbReference type="ARBA" id="ARBA00007737"/>
    </source>
</evidence>
<dbReference type="Proteomes" id="UP000796880">
    <property type="component" value="Unassembled WGS sequence"/>
</dbReference>
<dbReference type="GO" id="GO:0006004">
    <property type="term" value="P:fucose metabolic process"/>
    <property type="evidence" value="ECO:0007669"/>
    <property type="project" value="UniProtKB-KW"/>
</dbReference>
<keyword evidence="2" id="KW-0328">Glycosyltransferase</keyword>
<dbReference type="PANTHER" id="PTHR31288:SF5">
    <property type="entry name" value="PROTEIN MANNAN SYNTHESIS-RELATED 1"/>
    <property type="match status" value="1"/>
</dbReference>
<feature type="chain" id="PRO_5035469182" description="O-fucosyltransferase family protein" evidence="7">
    <location>
        <begin position="26"/>
        <end position="417"/>
    </location>
</feature>
<keyword evidence="5" id="KW-0119">Carbohydrate metabolism</keyword>
<protein>
    <recommendedName>
        <fullName evidence="6">O-fucosyltransferase family protein</fullName>
    </recommendedName>
</protein>
<evidence type="ECO:0000256" key="4">
    <source>
        <dbReference type="ARBA" id="ARBA00023253"/>
    </source>
</evidence>
<evidence type="ECO:0000256" key="5">
    <source>
        <dbReference type="ARBA" id="ARBA00023277"/>
    </source>
</evidence>
<dbReference type="AlphaFoldDB" id="A0A8K0HHG1"/>